<feature type="transmembrane region" description="Helical" evidence="7">
    <location>
        <begin position="214"/>
        <end position="243"/>
    </location>
</feature>
<dbReference type="AlphaFoldDB" id="A0A9X4KYT6"/>
<keyword evidence="4 7" id="KW-1133">Transmembrane helix</keyword>
<comment type="caution">
    <text evidence="8">The sequence shown here is derived from an EMBL/GenBank/DDBJ whole genome shotgun (WGS) entry which is preliminary data.</text>
</comment>
<name>A0A9X4KYT6_9BACL</name>
<dbReference type="Pfam" id="PF04172">
    <property type="entry name" value="LrgB"/>
    <property type="match status" value="1"/>
</dbReference>
<feature type="transmembrane region" description="Helical" evidence="7">
    <location>
        <begin position="302"/>
        <end position="318"/>
    </location>
</feature>
<reference evidence="8" key="1">
    <citation type="submission" date="2022-10" db="EMBL/GenBank/DDBJ databases">
        <title>Comparative genomic analysis of Cohnella hashimotonis sp. nov., isolated from the International Space Station.</title>
        <authorList>
            <person name="Simpson A."/>
            <person name="Venkateswaran K."/>
        </authorList>
    </citation>
    <scope>NUCLEOTIDE SEQUENCE</scope>
    <source>
        <strain evidence="8">DSM 28161</strain>
    </source>
</reference>
<feature type="transmembrane region" description="Helical" evidence="7">
    <location>
        <begin position="330"/>
        <end position="350"/>
    </location>
</feature>
<evidence type="ECO:0000256" key="5">
    <source>
        <dbReference type="ARBA" id="ARBA00023136"/>
    </source>
</evidence>
<evidence type="ECO:0000256" key="3">
    <source>
        <dbReference type="ARBA" id="ARBA00022692"/>
    </source>
</evidence>
<evidence type="ECO:0000256" key="1">
    <source>
        <dbReference type="ARBA" id="ARBA00004651"/>
    </source>
</evidence>
<keyword evidence="5 7" id="KW-0472">Membrane</keyword>
<organism evidence="8 9">
    <name type="scientific">Cohnella rhizosphaerae</name>
    <dbReference type="NCBI Taxonomy" id="1457232"/>
    <lineage>
        <taxon>Bacteria</taxon>
        <taxon>Bacillati</taxon>
        <taxon>Bacillota</taxon>
        <taxon>Bacilli</taxon>
        <taxon>Bacillales</taxon>
        <taxon>Paenibacillaceae</taxon>
        <taxon>Cohnella</taxon>
    </lineage>
</organism>
<feature type="transmembrane region" description="Helical" evidence="7">
    <location>
        <begin position="183"/>
        <end position="202"/>
    </location>
</feature>
<evidence type="ECO:0000256" key="2">
    <source>
        <dbReference type="ARBA" id="ARBA00022475"/>
    </source>
</evidence>
<gene>
    <name evidence="8" type="ORF">OMP40_31255</name>
</gene>
<dbReference type="InterPro" id="IPR007300">
    <property type="entry name" value="CidB/LrgB"/>
</dbReference>
<sequence>MRVNKIVKTALQVGLLVALSRASDLTAEALRLPIPGSILGLLALFALLELNVVKLAWIELGAEWLVAQMLLFFRPRHGRDRSLQGVDRAQRPRDARHDSAEHGRRHGDRGLDRRAFGQGKPPRGVIVMALVWPAFTVLVYYCSKRLYARARKLYLTPLVVTPAVVICALLLSGASCDAFDSGAHWIGEMIGPATISLAVTLRKQMHILKKHARAILAGVTAGGLAAVAVSAGLARLFGLAAPIADSLAPKSATTPVALSVSDALGGVPTITAVATLATGLTGMLVGPLLVRLMRIRSSVGRGILLGTAAHSAGIAKAFEYDADAGACAGIAMVCTAFVTLCAAAPIVSLFG</sequence>
<evidence type="ECO:0000256" key="7">
    <source>
        <dbReference type="SAM" id="Phobius"/>
    </source>
</evidence>
<keyword evidence="9" id="KW-1185">Reference proteome</keyword>
<proteinExistence type="predicted"/>
<feature type="compositionally biased region" description="Basic and acidic residues" evidence="6">
    <location>
        <begin position="88"/>
        <end position="115"/>
    </location>
</feature>
<keyword evidence="3 7" id="KW-0812">Transmembrane</keyword>
<dbReference type="EMBL" id="JAPDIA010000008">
    <property type="protein sequence ID" value="MDG0813273.1"/>
    <property type="molecule type" value="Genomic_DNA"/>
</dbReference>
<dbReference type="Proteomes" id="UP001153404">
    <property type="component" value="Unassembled WGS sequence"/>
</dbReference>
<dbReference type="PANTHER" id="PTHR30249:SF3">
    <property type="entry name" value="MUREIN HYDROLASE EXPORT REGULATOR"/>
    <property type="match status" value="1"/>
</dbReference>
<evidence type="ECO:0000313" key="8">
    <source>
        <dbReference type="EMBL" id="MDG0813273.1"/>
    </source>
</evidence>
<feature type="transmembrane region" description="Helical" evidence="7">
    <location>
        <begin position="263"/>
        <end position="290"/>
    </location>
</feature>
<protein>
    <submittedName>
        <fullName evidence="8">LrgB family protein</fullName>
    </submittedName>
</protein>
<feature type="transmembrane region" description="Helical" evidence="7">
    <location>
        <begin position="124"/>
        <end position="141"/>
    </location>
</feature>
<accession>A0A9X4KYT6</accession>
<evidence type="ECO:0000256" key="6">
    <source>
        <dbReference type="SAM" id="MobiDB-lite"/>
    </source>
</evidence>
<comment type="subcellular location">
    <subcellularLocation>
        <location evidence="1">Cell membrane</location>
        <topology evidence="1">Multi-pass membrane protein</topology>
    </subcellularLocation>
</comment>
<feature type="transmembrane region" description="Helical" evidence="7">
    <location>
        <begin position="153"/>
        <end position="171"/>
    </location>
</feature>
<keyword evidence="2" id="KW-1003">Cell membrane</keyword>
<feature type="transmembrane region" description="Helical" evidence="7">
    <location>
        <begin position="32"/>
        <end position="48"/>
    </location>
</feature>
<dbReference type="InterPro" id="IPR005538">
    <property type="entry name" value="LrgA/CidA"/>
</dbReference>
<feature type="region of interest" description="Disordered" evidence="6">
    <location>
        <begin position="83"/>
        <end position="116"/>
    </location>
</feature>
<dbReference type="GO" id="GO:0005886">
    <property type="term" value="C:plasma membrane"/>
    <property type="evidence" value="ECO:0007669"/>
    <property type="project" value="UniProtKB-SubCell"/>
</dbReference>
<dbReference type="PANTHER" id="PTHR30249">
    <property type="entry name" value="PUTATIVE SEROTONIN TRANSPORTER"/>
    <property type="match status" value="1"/>
</dbReference>
<dbReference type="Pfam" id="PF03788">
    <property type="entry name" value="LrgA"/>
    <property type="match status" value="1"/>
</dbReference>
<evidence type="ECO:0000313" key="9">
    <source>
        <dbReference type="Proteomes" id="UP001153404"/>
    </source>
</evidence>
<evidence type="ECO:0000256" key="4">
    <source>
        <dbReference type="ARBA" id="ARBA00022989"/>
    </source>
</evidence>